<keyword evidence="5 6" id="KW-0819">tRNA processing</keyword>
<dbReference type="AlphaFoldDB" id="A0A6C0GDH6"/>
<dbReference type="InterPro" id="IPR050210">
    <property type="entry name" value="tRNA_Adenine-N(6)_MTase"/>
</dbReference>
<evidence type="ECO:0000256" key="6">
    <source>
        <dbReference type="HAMAP-Rule" id="MF_01872"/>
    </source>
</evidence>
<organism evidence="8 9">
    <name type="scientific">Rhodocytophaga rosea</name>
    <dbReference type="NCBI Taxonomy" id="2704465"/>
    <lineage>
        <taxon>Bacteria</taxon>
        <taxon>Pseudomonadati</taxon>
        <taxon>Bacteroidota</taxon>
        <taxon>Cytophagia</taxon>
        <taxon>Cytophagales</taxon>
        <taxon>Rhodocytophagaceae</taxon>
        <taxon>Rhodocytophaga</taxon>
    </lineage>
</organism>
<protein>
    <recommendedName>
        <fullName evidence="6">tRNA1(Val) (adenine(37)-N6)-methyltransferase</fullName>
        <ecNumber evidence="6">2.1.1.223</ecNumber>
    </recommendedName>
    <alternativeName>
        <fullName evidence="6">tRNA m6A37 methyltransferase</fullName>
    </alternativeName>
</protein>
<dbReference type="GO" id="GO:0008033">
    <property type="term" value="P:tRNA processing"/>
    <property type="evidence" value="ECO:0007669"/>
    <property type="project" value="UniProtKB-UniRule"/>
</dbReference>
<evidence type="ECO:0000256" key="2">
    <source>
        <dbReference type="ARBA" id="ARBA00022603"/>
    </source>
</evidence>
<reference evidence="8 9" key="1">
    <citation type="submission" date="2020-01" db="EMBL/GenBank/DDBJ databases">
        <authorList>
            <person name="Kim M.K."/>
        </authorList>
    </citation>
    <scope>NUCLEOTIDE SEQUENCE [LARGE SCALE GENOMIC DNA]</scope>
    <source>
        <strain evidence="8 9">172606-1</strain>
    </source>
</reference>
<sequence>MPNDYFQFKEFRINQSRCAMKVCTDSCILGAYTPVEGAAHMLDIGTGTGLLALMLAQRSKAHIDAVEIDKSAYEQATENILESPFSSQIRVIHSSIQAFTMRPQQKYELIISNPPFFANHLKRKETRQNVALHSESLGLSELAVLVSYLLEKHGKFIVMLPRHEMSLLEEAAREVKLFPSEKLYIAEKQEGKLLRIISTFSFTETHPEEKDLFIKNESGTYTQDFIGLLQPYYLYM</sequence>
<accession>A0A6C0GDH6</accession>
<evidence type="ECO:0000256" key="1">
    <source>
        <dbReference type="ARBA" id="ARBA00022490"/>
    </source>
</evidence>
<dbReference type="PANTHER" id="PTHR47739">
    <property type="entry name" value="TRNA1(VAL) (ADENINE(37)-N6)-METHYLTRANSFERASE"/>
    <property type="match status" value="1"/>
</dbReference>
<dbReference type="InterPro" id="IPR007848">
    <property type="entry name" value="Small_mtfrase_dom"/>
</dbReference>
<dbReference type="GO" id="GO:0016430">
    <property type="term" value="F:tRNA (adenine-N6)-methyltransferase activity"/>
    <property type="evidence" value="ECO:0007669"/>
    <property type="project" value="UniProtKB-UniRule"/>
</dbReference>
<comment type="catalytic activity">
    <reaction evidence="6">
        <text>adenosine(37) in tRNA1(Val) + S-adenosyl-L-methionine = N(6)-methyladenosine(37) in tRNA1(Val) + S-adenosyl-L-homocysteine + H(+)</text>
        <dbReference type="Rhea" id="RHEA:43160"/>
        <dbReference type="Rhea" id="RHEA-COMP:10369"/>
        <dbReference type="Rhea" id="RHEA-COMP:10370"/>
        <dbReference type="ChEBI" id="CHEBI:15378"/>
        <dbReference type="ChEBI" id="CHEBI:57856"/>
        <dbReference type="ChEBI" id="CHEBI:59789"/>
        <dbReference type="ChEBI" id="CHEBI:74411"/>
        <dbReference type="ChEBI" id="CHEBI:74449"/>
        <dbReference type="EC" id="2.1.1.223"/>
    </reaction>
</comment>
<comment type="function">
    <text evidence="6">Specifically methylates the adenine in position 37 of tRNA(1)(Val) (anticodon cmo5UAC).</text>
</comment>
<dbReference type="Gene3D" id="3.40.50.150">
    <property type="entry name" value="Vaccinia Virus protein VP39"/>
    <property type="match status" value="1"/>
</dbReference>
<keyword evidence="1 6" id="KW-0963">Cytoplasm</keyword>
<dbReference type="GO" id="GO:0005737">
    <property type="term" value="C:cytoplasm"/>
    <property type="evidence" value="ECO:0007669"/>
    <property type="project" value="UniProtKB-SubCell"/>
</dbReference>
<gene>
    <name evidence="8" type="ORF">GXP67_03590</name>
</gene>
<dbReference type="CDD" id="cd02440">
    <property type="entry name" value="AdoMet_MTases"/>
    <property type="match status" value="1"/>
</dbReference>
<dbReference type="EMBL" id="CP048222">
    <property type="protein sequence ID" value="QHT65812.1"/>
    <property type="molecule type" value="Genomic_DNA"/>
</dbReference>
<comment type="subcellular location">
    <subcellularLocation>
        <location evidence="6">Cytoplasm</location>
    </subcellularLocation>
</comment>
<dbReference type="Pfam" id="PF05175">
    <property type="entry name" value="MTS"/>
    <property type="match status" value="1"/>
</dbReference>
<proteinExistence type="inferred from homology"/>
<dbReference type="InterPro" id="IPR002052">
    <property type="entry name" value="DNA_methylase_N6_adenine_CS"/>
</dbReference>
<comment type="similarity">
    <text evidence="6">Belongs to the methyltransferase superfamily. tRNA (adenine-N(6)-)-methyltransferase family.</text>
</comment>
<dbReference type="GO" id="GO:0032259">
    <property type="term" value="P:methylation"/>
    <property type="evidence" value="ECO:0007669"/>
    <property type="project" value="UniProtKB-KW"/>
</dbReference>
<evidence type="ECO:0000256" key="3">
    <source>
        <dbReference type="ARBA" id="ARBA00022679"/>
    </source>
</evidence>
<feature type="domain" description="Methyltransferase small" evidence="7">
    <location>
        <begin position="37"/>
        <end position="129"/>
    </location>
</feature>
<keyword evidence="3 6" id="KW-0808">Transferase</keyword>
<dbReference type="RefSeq" id="WP_162441890.1">
    <property type="nucleotide sequence ID" value="NZ_CP048222.1"/>
</dbReference>
<dbReference type="InterPro" id="IPR022882">
    <property type="entry name" value="tRNA_adenine-N6_MeTrfase"/>
</dbReference>
<evidence type="ECO:0000313" key="9">
    <source>
        <dbReference type="Proteomes" id="UP000480178"/>
    </source>
</evidence>
<keyword evidence="9" id="KW-1185">Reference proteome</keyword>
<evidence type="ECO:0000256" key="4">
    <source>
        <dbReference type="ARBA" id="ARBA00022691"/>
    </source>
</evidence>
<dbReference type="InterPro" id="IPR029063">
    <property type="entry name" value="SAM-dependent_MTases_sf"/>
</dbReference>
<dbReference type="SUPFAM" id="SSF53335">
    <property type="entry name" value="S-adenosyl-L-methionine-dependent methyltransferases"/>
    <property type="match status" value="1"/>
</dbReference>
<dbReference type="EC" id="2.1.1.223" evidence="6"/>
<dbReference type="PROSITE" id="PS00092">
    <property type="entry name" value="N6_MTASE"/>
    <property type="match status" value="1"/>
</dbReference>
<dbReference type="GO" id="GO:0003676">
    <property type="term" value="F:nucleic acid binding"/>
    <property type="evidence" value="ECO:0007669"/>
    <property type="project" value="InterPro"/>
</dbReference>
<dbReference type="PANTHER" id="PTHR47739:SF1">
    <property type="entry name" value="TRNA1(VAL) (ADENINE(37)-N6)-METHYLTRANSFERASE"/>
    <property type="match status" value="1"/>
</dbReference>
<evidence type="ECO:0000259" key="7">
    <source>
        <dbReference type="Pfam" id="PF05175"/>
    </source>
</evidence>
<keyword evidence="2 6" id="KW-0489">Methyltransferase</keyword>
<evidence type="ECO:0000256" key="5">
    <source>
        <dbReference type="ARBA" id="ARBA00022694"/>
    </source>
</evidence>
<keyword evidence="4 6" id="KW-0949">S-adenosyl-L-methionine</keyword>
<dbReference type="Proteomes" id="UP000480178">
    <property type="component" value="Chromosome"/>
</dbReference>
<evidence type="ECO:0000313" key="8">
    <source>
        <dbReference type="EMBL" id="QHT65812.1"/>
    </source>
</evidence>
<name>A0A6C0GDH6_9BACT</name>
<dbReference type="HAMAP" id="MF_01872">
    <property type="entry name" value="tRNA_methyltr_YfiC"/>
    <property type="match status" value="1"/>
</dbReference>
<dbReference type="KEGG" id="rhoz:GXP67_03590"/>